<sequence length="504" mass="55327">MVYKHHHAWFILPAWGHMTSANTTVVRMLQLNPDLVITVVRHAIVAAKCDEHFALFPEFPRDRVRFVDAGDTDLLTKGIAMMKQAIIDVSSTWLETLSSSTKPDSSWPSPTALILDQAGTLDSLPQAREIVGPECKVLMHLTISASCSYGFLAPTAESGVSDLEEIADEIMKDEAKRNGRERHEIIDKIAHVKNGTDSLNGTIIRVPGVKPMYDYEREAANCPAPPGMGAILSQMVTLGKQSDGIISASSTCLEGEAIKACEKYTKLYPVGIQVAPRGWAKDGLEIKDETLSTFLEKWGTNKVVFISFGSVFYPTTTPQYVQFLLQALLDLSIPFLFVLGGITAASQLSASFVTEINESGKGLIHTTWVDQQAILQHKSVGWFLTHGGWNSTVESLAQGVPMIGWPMSQSDQAINVALCATRDKPVAFELMQIRQGAAKAPALRGGAPILGDDESVKKEFREVFTKAFGEEGEVIRQNVEELSRQLREERDGKADEVIRELTLL</sequence>
<reference evidence="3 4" key="1">
    <citation type="journal article" date="2018" name="IMA Fungus">
        <title>IMA Genome-F 9: Draft genome sequence of Annulohypoxylon stygium, Aspergillus mulundensis, Berkeleyomyces basicola (syn. Thielaviopsis basicola), Ceratocystis smalleyi, two Cercospora beticola strains, Coleophoma cylindrospora, Fusarium fracticaudum, Phialophora cf. hyalina, and Morchella septimelata.</title>
        <authorList>
            <person name="Wingfield B.D."/>
            <person name="Bills G.F."/>
            <person name="Dong Y."/>
            <person name="Huang W."/>
            <person name="Nel W.J."/>
            <person name="Swalarsk-Parry B.S."/>
            <person name="Vaghefi N."/>
            <person name="Wilken P.M."/>
            <person name="An Z."/>
            <person name="de Beer Z.W."/>
            <person name="De Vos L."/>
            <person name="Chen L."/>
            <person name="Duong T.A."/>
            <person name="Gao Y."/>
            <person name="Hammerbacher A."/>
            <person name="Kikkert J.R."/>
            <person name="Li Y."/>
            <person name="Li H."/>
            <person name="Li K."/>
            <person name="Li Q."/>
            <person name="Liu X."/>
            <person name="Ma X."/>
            <person name="Naidoo K."/>
            <person name="Pethybridge S.J."/>
            <person name="Sun J."/>
            <person name="Steenkamp E.T."/>
            <person name="van der Nest M.A."/>
            <person name="van Wyk S."/>
            <person name="Wingfield M.J."/>
            <person name="Xiong C."/>
            <person name="Yue Q."/>
            <person name="Zhang X."/>
        </authorList>
    </citation>
    <scope>NUCLEOTIDE SEQUENCE [LARGE SCALE GENOMIC DNA]</scope>
    <source>
        <strain evidence="3 4">BP5796</strain>
    </source>
</reference>
<dbReference type="InterPro" id="IPR050481">
    <property type="entry name" value="UDP-glycosyltransf_plant"/>
</dbReference>
<gene>
    <name evidence="3" type="ORF">BP5796_09953</name>
</gene>
<dbReference type="EMBL" id="PDLN01000015">
    <property type="protein sequence ID" value="RDW65261.1"/>
    <property type="molecule type" value="Genomic_DNA"/>
</dbReference>
<accession>A0A3D8QU99</accession>
<dbReference type="GO" id="GO:0035251">
    <property type="term" value="F:UDP-glucosyltransferase activity"/>
    <property type="evidence" value="ECO:0007669"/>
    <property type="project" value="InterPro"/>
</dbReference>
<dbReference type="CDD" id="cd03784">
    <property type="entry name" value="GT1_Gtf-like"/>
    <property type="match status" value="1"/>
</dbReference>
<dbReference type="Proteomes" id="UP000256328">
    <property type="component" value="Unassembled WGS sequence"/>
</dbReference>
<evidence type="ECO:0000313" key="4">
    <source>
        <dbReference type="Proteomes" id="UP000256328"/>
    </source>
</evidence>
<feature type="signal peptide" evidence="2">
    <location>
        <begin position="1"/>
        <end position="21"/>
    </location>
</feature>
<dbReference type="InterPro" id="IPR002213">
    <property type="entry name" value="UDP_glucos_trans"/>
</dbReference>
<evidence type="ECO:0000256" key="2">
    <source>
        <dbReference type="SAM" id="SignalP"/>
    </source>
</evidence>
<dbReference type="SUPFAM" id="SSF53756">
    <property type="entry name" value="UDP-Glycosyltransferase/glycogen phosphorylase"/>
    <property type="match status" value="1"/>
</dbReference>
<organism evidence="3 4">
    <name type="scientific">Coleophoma crateriformis</name>
    <dbReference type="NCBI Taxonomy" id="565419"/>
    <lineage>
        <taxon>Eukaryota</taxon>
        <taxon>Fungi</taxon>
        <taxon>Dikarya</taxon>
        <taxon>Ascomycota</taxon>
        <taxon>Pezizomycotina</taxon>
        <taxon>Leotiomycetes</taxon>
        <taxon>Helotiales</taxon>
        <taxon>Dermateaceae</taxon>
        <taxon>Coleophoma</taxon>
    </lineage>
</organism>
<dbReference type="OrthoDB" id="5835829at2759"/>
<evidence type="ECO:0000256" key="1">
    <source>
        <dbReference type="ARBA" id="ARBA00022679"/>
    </source>
</evidence>
<protein>
    <recommendedName>
        <fullName evidence="5">Glycosyltransferase family 1 protein</fullName>
    </recommendedName>
</protein>
<dbReference type="AlphaFoldDB" id="A0A3D8QU99"/>
<keyword evidence="4" id="KW-1185">Reference proteome</keyword>
<dbReference type="Pfam" id="PF00201">
    <property type="entry name" value="UDPGT"/>
    <property type="match status" value="1"/>
</dbReference>
<keyword evidence="2" id="KW-0732">Signal</keyword>
<keyword evidence="1" id="KW-0808">Transferase</keyword>
<proteinExistence type="predicted"/>
<evidence type="ECO:0008006" key="5">
    <source>
        <dbReference type="Google" id="ProtNLM"/>
    </source>
</evidence>
<comment type="caution">
    <text evidence="3">The sequence shown here is derived from an EMBL/GenBank/DDBJ whole genome shotgun (WGS) entry which is preliminary data.</text>
</comment>
<feature type="chain" id="PRO_5017612172" description="Glycosyltransferase family 1 protein" evidence="2">
    <location>
        <begin position="22"/>
        <end position="504"/>
    </location>
</feature>
<dbReference type="PANTHER" id="PTHR48049">
    <property type="entry name" value="GLYCOSYLTRANSFERASE"/>
    <property type="match status" value="1"/>
</dbReference>
<evidence type="ECO:0000313" key="3">
    <source>
        <dbReference type="EMBL" id="RDW65261.1"/>
    </source>
</evidence>
<dbReference type="Gene3D" id="3.40.50.2000">
    <property type="entry name" value="Glycogen Phosphorylase B"/>
    <property type="match status" value="2"/>
</dbReference>
<dbReference type="PANTHER" id="PTHR48049:SF132">
    <property type="entry name" value="GLYCOSYLTRANSFERASE"/>
    <property type="match status" value="1"/>
</dbReference>
<name>A0A3D8QU99_9HELO</name>